<proteinExistence type="predicted"/>
<sequence>MPDAPTWLQALWPHHHWTILLLTIIITTYLAIVRHLRYRRQIAITSPFTHKQRPLSSMTTQEAHSIITQLQQLEFPYAFNKARRIALLKAGGIPTMSKLFAATGQNNKRNSGKRAVDTEILLREAQAMPRESQRYMMAVARMNYLHAHYRKSNKITPRDLLHTLGDGLTEILTVINRDEWRKLSDVEICALGIFHKNLGEDMDIPFYPLSSSEEGWRDGVHFAMELRDWTLRYEEDVARPVETNDRYVRVYVDGAVGRFPGFVRVLVRKVLAAGLDERMRGSLCLEPPGPILLFVLGCIRETRKAFLRYLSLPRVSPVRMVHEMADPKTNRYYFDRKGLQPWYMEPSFWSRWGPGALVVRALGGKVPGAYGDRYQPQGYDLMTIGPEPQKDRGAEEMKIDMEVMRARAVATCPFSHAKAGGFR</sequence>
<keyword evidence="1" id="KW-0812">Transmembrane</keyword>
<name>A0A319E3I2_ASPSB</name>
<dbReference type="PANTHER" id="PTHR36124:SF4">
    <property type="entry name" value="ER-BOUND OXYGENASE MPAB_MPAB'_RUBBER OXYGENASE CATALYTIC DOMAIN-CONTAINING PROTEIN"/>
    <property type="match status" value="1"/>
</dbReference>
<dbReference type="InterPro" id="IPR046366">
    <property type="entry name" value="MPAB"/>
</dbReference>
<dbReference type="EMBL" id="KZ826366">
    <property type="protein sequence ID" value="PYI04646.1"/>
    <property type="molecule type" value="Genomic_DNA"/>
</dbReference>
<gene>
    <name evidence="2" type="ORF">BO78DRAFT_449296</name>
</gene>
<evidence type="ECO:0000313" key="2">
    <source>
        <dbReference type="EMBL" id="PYI04646.1"/>
    </source>
</evidence>
<dbReference type="AlphaFoldDB" id="A0A319E3I2"/>
<evidence type="ECO:0000313" key="3">
    <source>
        <dbReference type="Proteomes" id="UP000248423"/>
    </source>
</evidence>
<dbReference type="Proteomes" id="UP000248423">
    <property type="component" value="Unassembled WGS sequence"/>
</dbReference>
<organism evidence="2 3">
    <name type="scientific">Aspergillus sclerotiicarbonarius (strain CBS 121057 / IBT 28362)</name>
    <dbReference type="NCBI Taxonomy" id="1448318"/>
    <lineage>
        <taxon>Eukaryota</taxon>
        <taxon>Fungi</taxon>
        <taxon>Dikarya</taxon>
        <taxon>Ascomycota</taxon>
        <taxon>Pezizomycotina</taxon>
        <taxon>Eurotiomycetes</taxon>
        <taxon>Eurotiomycetidae</taxon>
        <taxon>Eurotiales</taxon>
        <taxon>Aspergillaceae</taxon>
        <taxon>Aspergillus</taxon>
        <taxon>Aspergillus subgen. Circumdati</taxon>
    </lineage>
</organism>
<dbReference type="OrthoDB" id="545169at2759"/>
<feature type="transmembrane region" description="Helical" evidence="1">
    <location>
        <begin position="15"/>
        <end position="33"/>
    </location>
</feature>
<dbReference type="PANTHER" id="PTHR36124">
    <property type="match status" value="1"/>
</dbReference>
<keyword evidence="1" id="KW-0472">Membrane</keyword>
<keyword evidence="1" id="KW-1133">Transmembrane helix</keyword>
<evidence type="ECO:0008006" key="4">
    <source>
        <dbReference type="Google" id="ProtNLM"/>
    </source>
</evidence>
<dbReference type="VEuPathDB" id="FungiDB:BO78DRAFT_449296"/>
<keyword evidence="3" id="KW-1185">Reference proteome</keyword>
<dbReference type="GO" id="GO:0016491">
    <property type="term" value="F:oxidoreductase activity"/>
    <property type="evidence" value="ECO:0007669"/>
    <property type="project" value="InterPro"/>
</dbReference>
<evidence type="ECO:0000256" key="1">
    <source>
        <dbReference type="SAM" id="Phobius"/>
    </source>
</evidence>
<protein>
    <recommendedName>
        <fullName evidence="4">ER-bound oxygenase mpaB/mpaB'/Rubber oxygenase catalytic domain-containing protein</fullName>
    </recommendedName>
</protein>
<dbReference type="STRING" id="1448318.A0A319E3I2"/>
<accession>A0A319E3I2</accession>
<reference evidence="2 3" key="1">
    <citation type="submission" date="2018-02" db="EMBL/GenBank/DDBJ databases">
        <title>The genomes of Aspergillus section Nigri reveals drivers in fungal speciation.</title>
        <authorList>
            <consortium name="DOE Joint Genome Institute"/>
            <person name="Vesth T.C."/>
            <person name="Nybo J."/>
            <person name="Theobald S."/>
            <person name="Brandl J."/>
            <person name="Frisvad J.C."/>
            <person name="Nielsen K.F."/>
            <person name="Lyhne E.K."/>
            <person name="Kogle M.E."/>
            <person name="Kuo A."/>
            <person name="Riley R."/>
            <person name="Clum A."/>
            <person name="Nolan M."/>
            <person name="Lipzen A."/>
            <person name="Salamov A."/>
            <person name="Henrissat B."/>
            <person name="Wiebenga A."/>
            <person name="De vries R.P."/>
            <person name="Grigoriev I.V."/>
            <person name="Mortensen U.H."/>
            <person name="Andersen M.R."/>
            <person name="Baker S.E."/>
        </authorList>
    </citation>
    <scope>NUCLEOTIDE SEQUENCE [LARGE SCALE GENOMIC DNA]</scope>
    <source>
        <strain evidence="2 3">CBS 121057</strain>
    </source>
</reference>